<dbReference type="GO" id="GO:0003677">
    <property type="term" value="F:DNA binding"/>
    <property type="evidence" value="ECO:0007669"/>
    <property type="project" value="InterPro"/>
</dbReference>
<protein>
    <recommendedName>
        <fullName evidence="3">DNA polymerase III delta N-terminal domain-containing protein</fullName>
    </recommendedName>
</protein>
<sequence length="230" mass="26911">MIYILHGNDTLASYNRLQLLLNNFQDFEKIKLDEKSEKDEYVMALFGQDLIEENKVIICANFLSAKKVIKKDIANIPEAKPVIFWEKEKINSKFLTNIKAKILIEEFKTPAKIFYFLDSLSHKSKQLMTKLKSLSDEETRSLIWHLSNRVMLLLLAKLNTPIESVNMINGRPLQDWQWDRITKQAQSLDTKVLRKIFHGILKIDFLIKNGNTDLNEKTLISILFLKYIHT</sequence>
<dbReference type="AlphaFoldDB" id="A0A1F5G812"/>
<dbReference type="EMBL" id="MFBD01000040">
    <property type="protein sequence ID" value="OGD87987.1"/>
    <property type="molecule type" value="Genomic_DNA"/>
</dbReference>
<reference evidence="1 2" key="1">
    <citation type="journal article" date="2016" name="Nat. Commun.">
        <title>Thousands of microbial genomes shed light on interconnected biogeochemical processes in an aquifer system.</title>
        <authorList>
            <person name="Anantharaman K."/>
            <person name="Brown C.T."/>
            <person name="Hug L.A."/>
            <person name="Sharon I."/>
            <person name="Castelle C.J."/>
            <person name="Probst A.J."/>
            <person name="Thomas B.C."/>
            <person name="Singh A."/>
            <person name="Wilkins M.J."/>
            <person name="Karaoz U."/>
            <person name="Brodie E.L."/>
            <person name="Williams K.H."/>
            <person name="Hubbard S.S."/>
            <person name="Banfield J.F."/>
        </authorList>
    </citation>
    <scope>NUCLEOTIDE SEQUENCE [LARGE SCALE GENOMIC DNA]</scope>
</reference>
<dbReference type="STRING" id="1797714.A3D04_02905"/>
<dbReference type="GO" id="GO:0006260">
    <property type="term" value="P:DNA replication"/>
    <property type="evidence" value="ECO:0007669"/>
    <property type="project" value="InterPro"/>
</dbReference>
<organism evidence="1 2">
    <name type="scientific">Candidatus Curtissbacteria bacterium RIFCSPHIGHO2_02_FULL_40_16b</name>
    <dbReference type="NCBI Taxonomy" id="1797714"/>
    <lineage>
        <taxon>Bacteria</taxon>
        <taxon>Candidatus Curtissiibacteriota</taxon>
    </lineage>
</organism>
<proteinExistence type="predicted"/>
<dbReference type="Gene3D" id="1.20.272.10">
    <property type="match status" value="1"/>
</dbReference>
<dbReference type="Proteomes" id="UP000177369">
    <property type="component" value="Unassembled WGS sequence"/>
</dbReference>
<evidence type="ECO:0000313" key="2">
    <source>
        <dbReference type="Proteomes" id="UP000177369"/>
    </source>
</evidence>
<accession>A0A1F5G812</accession>
<gene>
    <name evidence="1" type="ORF">A3D04_02905</name>
</gene>
<name>A0A1F5G812_9BACT</name>
<dbReference type="InterPro" id="IPR008921">
    <property type="entry name" value="DNA_pol3_clamp-load_cplx_C"/>
</dbReference>
<evidence type="ECO:0000313" key="1">
    <source>
        <dbReference type="EMBL" id="OGD87987.1"/>
    </source>
</evidence>
<dbReference type="SUPFAM" id="SSF48019">
    <property type="entry name" value="post-AAA+ oligomerization domain-like"/>
    <property type="match status" value="1"/>
</dbReference>
<evidence type="ECO:0008006" key="3">
    <source>
        <dbReference type="Google" id="ProtNLM"/>
    </source>
</evidence>
<comment type="caution">
    <text evidence="1">The sequence shown here is derived from an EMBL/GenBank/DDBJ whole genome shotgun (WGS) entry which is preliminary data.</text>
</comment>